<feature type="transmembrane region" description="Helical" evidence="8">
    <location>
        <begin position="335"/>
        <end position="356"/>
    </location>
</feature>
<evidence type="ECO:0000259" key="10">
    <source>
        <dbReference type="Pfam" id="PF12704"/>
    </source>
</evidence>
<name>A0A8I0S7A7_9MICO</name>
<feature type="transmembrane region" description="Helical" evidence="8">
    <location>
        <begin position="17"/>
        <end position="34"/>
    </location>
</feature>
<evidence type="ECO:0000313" key="11">
    <source>
        <dbReference type="EMBL" id="MBF4631509.1"/>
    </source>
</evidence>
<evidence type="ECO:0000256" key="4">
    <source>
        <dbReference type="ARBA" id="ARBA00022989"/>
    </source>
</evidence>
<dbReference type="Pfam" id="PF02687">
    <property type="entry name" value="FtsX"/>
    <property type="match status" value="1"/>
</dbReference>
<feature type="region of interest" description="Disordered" evidence="7">
    <location>
        <begin position="137"/>
        <end position="175"/>
    </location>
</feature>
<dbReference type="InterPro" id="IPR050250">
    <property type="entry name" value="Macrolide_Exporter_MacB"/>
</dbReference>
<dbReference type="Proteomes" id="UP000634579">
    <property type="component" value="Unassembled WGS sequence"/>
</dbReference>
<proteinExistence type="inferred from homology"/>
<feature type="domain" description="ABC3 transporter permease C-terminal" evidence="9">
    <location>
        <begin position="339"/>
        <end position="442"/>
    </location>
</feature>
<dbReference type="GO" id="GO:0022857">
    <property type="term" value="F:transmembrane transporter activity"/>
    <property type="evidence" value="ECO:0007669"/>
    <property type="project" value="TreeGrafter"/>
</dbReference>
<dbReference type="Pfam" id="PF12704">
    <property type="entry name" value="MacB_PCD"/>
    <property type="match status" value="1"/>
</dbReference>
<comment type="caution">
    <text evidence="11">The sequence shown here is derived from an EMBL/GenBank/DDBJ whole genome shotgun (WGS) entry which is preliminary data.</text>
</comment>
<feature type="transmembrane region" description="Helical" evidence="8">
    <location>
        <begin position="460"/>
        <end position="482"/>
    </location>
</feature>
<dbReference type="InterPro" id="IPR025857">
    <property type="entry name" value="MacB_PCD"/>
</dbReference>
<protein>
    <submittedName>
        <fullName evidence="11">ABC transporter permease</fullName>
    </submittedName>
</protein>
<dbReference type="PANTHER" id="PTHR30572">
    <property type="entry name" value="MEMBRANE COMPONENT OF TRANSPORTER-RELATED"/>
    <property type="match status" value="1"/>
</dbReference>
<gene>
    <name evidence="11" type="ORF">ITJ42_09820</name>
</gene>
<evidence type="ECO:0000313" key="12">
    <source>
        <dbReference type="Proteomes" id="UP000634579"/>
    </source>
</evidence>
<evidence type="ECO:0000256" key="1">
    <source>
        <dbReference type="ARBA" id="ARBA00004651"/>
    </source>
</evidence>
<keyword evidence="4 8" id="KW-1133">Transmembrane helix</keyword>
<evidence type="ECO:0000256" key="6">
    <source>
        <dbReference type="ARBA" id="ARBA00038076"/>
    </source>
</evidence>
<keyword evidence="3 8" id="KW-0812">Transmembrane</keyword>
<feature type="compositionally biased region" description="Gly residues" evidence="7">
    <location>
        <begin position="144"/>
        <end position="161"/>
    </location>
</feature>
<keyword evidence="5 8" id="KW-0472">Membrane</keyword>
<feature type="domain" description="MacB-like periplasmic core" evidence="10">
    <location>
        <begin position="17"/>
        <end position="303"/>
    </location>
</feature>
<dbReference type="InterPro" id="IPR003838">
    <property type="entry name" value="ABC3_permease_C"/>
</dbReference>
<dbReference type="EMBL" id="JADKRP010000001">
    <property type="protein sequence ID" value="MBF4631509.1"/>
    <property type="molecule type" value="Genomic_DNA"/>
</dbReference>
<dbReference type="GO" id="GO:0005886">
    <property type="term" value="C:plasma membrane"/>
    <property type="evidence" value="ECO:0007669"/>
    <property type="project" value="UniProtKB-SubCell"/>
</dbReference>
<evidence type="ECO:0000256" key="5">
    <source>
        <dbReference type="ARBA" id="ARBA00023136"/>
    </source>
</evidence>
<sequence>MFGTYLRRELTQRRKQTVIIAIGMALAIALVIVVDSVSGGVKAAQSQVLASIYGVGTDITVTQAAEAPAAGTGPGQDFQFGADDGTTADGTTDVSTARLIAGRGTATFDQAAVDTVSGLDGVSAAAGTLTLTNTSFSGRIPGQGSTGGTGTDAGTGTGTAPGAGMAPPTGGADGAGGSAFSVDSFAVTGLDPAADAVGPLTATTLVDGRTFTADDAGSDVVVLDRTYATATDLAVGGTLAIAGTDFEIIGIVAPTGSDAETASNTYIPLDVAQSLAGLDGQISTVSVTAASSTDIPAVKSAIEGALPDATVSTQEDLASSVSGSLSTASSLVASLGTWLSLLVLAAAFVIAILLTVSGVSRRTREFGTLKAIGWSDRRIVRQVAGESLVQGLIGGALGVVVGLGAVLVVNVIAPTLSAGSAATTAGPGGMPGGAAGGAGGGFGGPQVAAATTDVVLQAPVTVSVILVAVGLSVLGGLLAGGVGGWRASRLRPAEALRSIA</sequence>
<dbReference type="PANTHER" id="PTHR30572:SF4">
    <property type="entry name" value="ABC TRANSPORTER PERMEASE YTRF"/>
    <property type="match status" value="1"/>
</dbReference>
<evidence type="ECO:0000256" key="8">
    <source>
        <dbReference type="SAM" id="Phobius"/>
    </source>
</evidence>
<feature type="transmembrane region" description="Helical" evidence="8">
    <location>
        <begin position="387"/>
        <end position="413"/>
    </location>
</feature>
<comment type="similarity">
    <text evidence="6">Belongs to the ABC-4 integral membrane protein family.</text>
</comment>
<dbReference type="AlphaFoldDB" id="A0A8I0S7A7"/>
<evidence type="ECO:0000256" key="2">
    <source>
        <dbReference type="ARBA" id="ARBA00022475"/>
    </source>
</evidence>
<evidence type="ECO:0000259" key="9">
    <source>
        <dbReference type="Pfam" id="PF02687"/>
    </source>
</evidence>
<dbReference type="RefSeq" id="WP_194675270.1">
    <property type="nucleotide sequence ID" value="NZ_JADKRP010000001.1"/>
</dbReference>
<accession>A0A8I0S7A7</accession>
<keyword evidence="2" id="KW-1003">Cell membrane</keyword>
<evidence type="ECO:0000256" key="7">
    <source>
        <dbReference type="SAM" id="MobiDB-lite"/>
    </source>
</evidence>
<evidence type="ECO:0000256" key="3">
    <source>
        <dbReference type="ARBA" id="ARBA00022692"/>
    </source>
</evidence>
<comment type="subcellular location">
    <subcellularLocation>
        <location evidence="1">Cell membrane</location>
        <topology evidence="1">Multi-pass membrane protein</topology>
    </subcellularLocation>
</comment>
<organism evidence="11 12">
    <name type="scientific">Clavibacter phaseoli</name>
    <dbReference type="NCBI Taxonomy" id="1734031"/>
    <lineage>
        <taxon>Bacteria</taxon>
        <taxon>Bacillati</taxon>
        <taxon>Actinomycetota</taxon>
        <taxon>Actinomycetes</taxon>
        <taxon>Micrococcales</taxon>
        <taxon>Microbacteriaceae</taxon>
        <taxon>Clavibacter</taxon>
    </lineage>
</organism>
<reference evidence="11 12" key="1">
    <citation type="submission" date="2020-10" db="EMBL/GenBank/DDBJ databases">
        <title>Draft genome sequences of plant-associated actinobacteria.</title>
        <authorList>
            <person name="Tarlachkov S.V."/>
            <person name="Starodumova I.P."/>
            <person name="Dorofeeva L.V."/>
            <person name="Prisyazhnaya N.V."/>
            <person name="Roubtsova T.V."/>
            <person name="Chizhov V.N."/>
            <person name="Nadler S.A."/>
            <person name="Subbotin S.A."/>
            <person name="Evtushenko L.I."/>
        </authorList>
    </citation>
    <scope>NUCLEOTIDE SEQUENCE [LARGE SCALE GENOMIC DNA]</scope>
    <source>
        <strain evidence="11 12">VKM Ac-2886</strain>
    </source>
</reference>
<keyword evidence="12" id="KW-1185">Reference proteome</keyword>